<evidence type="ECO:0000256" key="4">
    <source>
        <dbReference type="ARBA" id="ARBA00023163"/>
    </source>
</evidence>
<dbReference type="OrthoDB" id="10527366at2759"/>
<dbReference type="PANTHER" id="PTHR13962">
    <property type="entry name" value="FORKHEAD BOX PROTEIN N3-LIKE PROTEIN-RELATED"/>
    <property type="match status" value="1"/>
</dbReference>
<dbReference type="AlphaFoldDB" id="A0A6S7I3Q5"/>
<keyword evidence="5 6" id="KW-0539">Nucleus</keyword>
<dbReference type="Gene3D" id="1.10.10.10">
    <property type="entry name" value="Winged helix-like DNA-binding domain superfamily/Winged helix DNA-binding domain"/>
    <property type="match status" value="1"/>
</dbReference>
<dbReference type="GO" id="GO:0005634">
    <property type="term" value="C:nucleus"/>
    <property type="evidence" value="ECO:0007669"/>
    <property type="project" value="UniProtKB-SubCell"/>
</dbReference>
<name>A0A6S7I3Q5_PARCT</name>
<dbReference type="PROSITE" id="PS50039">
    <property type="entry name" value="FORK_HEAD_3"/>
    <property type="match status" value="1"/>
</dbReference>
<dbReference type="Pfam" id="PF00250">
    <property type="entry name" value="Forkhead"/>
    <property type="match status" value="1"/>
</dbReference>
<dbReference type="PRINTS" id="PR00053">
    <property type="entry name" value="FORKHEAD"/>
</dbReference>
<protein>
    <submittedName>
        <fullName evidence="7">Fork head transcription factor 1</fullName>
    </submittedName>
</protein>
<dbReference type="PANTHER" id="PTHR13962:SF17">
    <property type="entry name" value="FORKHEAD BOX PROTEIN N4"/>
    <property type="match status" value="1"/>
</dbReference>
<keyword evidence="4" id="KW-0804">Transcription</keyword>
<dbReference type="InterPro" id="IPR036388">
    <property type="entry name" value="WH-like_DNA-bd_sf"/>
</dbReference>
<evidence type="ECO:0000256" key="1">
    <source>
        <dbReference type="ARBA" id="ARBA00004123"/>
    </source>
</evidence>
<organism evidence="7 8">
    <name type="scientific">Paramuricea clavata</name>
    <name type="common">Red gorgonian</name>
    <name type="synonym">Violescent sea-whip</name>
    <dbReference type="NCBI Taxonomy" id="317549"/>
    <lineage>
        <taxon>Eukaryota</taxon>
        <taxon>Metazoa</taxon>
        <taxon>Cnidaria</taxon>
        <taxon>Anthozoa</taxon>
        <taxon>Octocorallia</taxon>
        <taxon>Malacalcyonacea</taxon>
        <taxon>Plexauridae</taxon>
        <taxon>Paramuricea</taxon>
    </lineage>
</organism>
<dbReference type="SUPFAM" id="SSF46785">
    <property type="entry name" value="Winged helix' DNA-binding domain"/>
    <property type="match status" value="1"/>
</dbReference>
<keyword evidence="8" id="KW-1185">Reference proteome</keyword>
<accession>A0A6S7I3Q5</accession>
<dbReference type="InterPro" id="IPR036390">
    <property type="entry name" value="WH_DNA-bd_sf"/>
</dbReference>
<keyword evidence="3 6" id="KW-0238">DNA-binding</keyword>
<dbReference type="GO" id="GO:0003700">
    <property type="term" value="F:DNA-binding transcription factor activity"/>
    <property type="evidence" value="ECO:0007669"/>
    <property type="project" value="InterPro"/>
</dbReference>
<evidence type="ECO:0000256" key="3">
    <source>
        <dbReference type="ARBA" id="ARBA00023125"/>
    </source>
</evidence>
<comment type="caution">
    <text evidence="7">The sequence shown here is derived from an EMBL/GenBank/DDBJ whole genome shotgun (WGS) entry which is preliminary data.</text>
</comment>
<dbReference type="InterPro" id="IPR001766">
    <property type="entry name" value="Fork_head_dom"/>
</dbReference>
<feature type="DNA-binding region" description="Fork-head" evidence="6">
    <location>
        <begin position="76"/>
        <end position="137"/>
    </location>
</feature>
<gene>
    <name evidence="7" type="ORF">PACLA_8A049896</name>
</gene>
<keyword evidence="2" id="KW-0805">Transcription regulation</keyword>
<evidence type="ECO:0000256" key="2">
    <source>
        <dbReference type="ARBA" id="ARBA00023015"/>
    </source>
</evidence>
<dbReference type="GO" id="GO:0000987">
    <property type="term" value="F:cis-regulatory region sequence-specific DNA binding"/>
    <property type="evidence" value="ECO:0007669"/>
    <property type="project" value="TreeGrafter"/>
</dbReference>
<evidence type="ECO:0000313" key="7">
    <source>
        <dbReference type="EMBL" id="CAB4012336.1"/>
    </source>
</evidence>
<evidence type="ECO:0000256" key="6">
    <source>
        <dbReference type="PROSITE-ProRule" id="PRU00089"/>
    </source>
</evidence>
<evidence type="ECO:0000313" key="8">
    <source>
        <dbReference type="Proteomes" id="UP001152795"/>
    </source>
</evidence>
<sequence>MANVVTASDWLEHKARRNYIDYTSSGTKDRKAAVFKKNMPNNYINSTGKRDQIVKTTSGDKHYGGVKKAKYPSTFKQPFLYDTLIAMAIRNSPLQALNVAQIHAYIAEIYPYFKACPGSLKANIIRTLSSSSCFKKLGEPCEQYWTLTSKTGTCVTEEPRRLATTERALITIDSLPTTSSKNYTPHLQPTPVSSITVSKTRAKFTHRNHFNHGIGKNADNGLKRTGSLSEKSYSQVTVSTTNYTPYSQCIAMHPPSTAYSRATVSRTPLSQPTSVGLSPAHSQATVSAYVSTTPNSQPGIPYTVHWPANYRQTGLTHDDKLRHYIHNSPLYPRVPVITPTTGQGQLDESGIKIGHVFSLSPQTSTVLSAQERLRTKVIPYHPCTFWSYGTHNSPALSSFVSEDKERYEDA</sequence>
<dbReference type="EMBL" id="CACRXK020007471">
    <property type="protein sequence ID" value="CAB4012336.1"/>
    <property type="molecule type" value="Genomic_DNA"/>
</dbReference>
<evidence type="ECO:0000256" key="5">
    <source>
        <dbReference type="ARBA" id="ARBA00023242"/>
    </source>
</evidence>
<dbReference type="SMART" id="SM00339">
    <property type="entry name" value="FH"/>
    <property type="match status" value="1"/>
</dbReference>
<reference evidence="7" key="1">
    <citation type="submission" date="2020-04" db="EMBL/GenBank/DDBJ databases">
        <authorList>
            <person name="Alioto T."/>
            <person name="Alioto T."/>
            <person name="Gomez Garrido J."/>
        </authorList>
    </citation>
    <scope>NUCLEOTIDE SEQUENCE</scope>
    <source>
        <strain evidence="7">A484AB</strain>
    </source>
</reference>
<dbReference type="Proteomes" id="UP001152795">
    <property type="component" value="Unassembled WGS sequence"/>
</dbReference>
<dbReference type="InterPro" id="IPR047119">
    <property type="entry name" value="FOXN2/3-like"/>
</dbReference>
<comment type="subcellular location">
    <subcellularLocation>
        <location evidence="1 6">Nucleus</location>
    </subcellularLocation>
</comment>
<proteinExistence type="predicted"/>